<dbReference type="PRINTS" id="PR00420">
    <property type="entry name" value="RNGMNOXGNASE"/>
</dbReference>
<dbReference type="GO" id="GO:0016491">
    <property type="term" value="F:oxidoreductase activity"/>
    <property type="evidence" value="ECO:0007669"/>
    <property type="project" value="UniProtKB-KW"/>
</dbReference>
<dbReference type="PANTHER" id="PTHR43476">
    <property type="entry name" value="3-(3-HYDROXY-PHENYL)PROPIONATE/3-HYDROXYCINNAMIC ACID HYDROXYLASE"/>
    <property type="match status" value="1"/>
</dbReference>
<feature type="domain" description="FAD-binding" evidence="2">
    <location>
        <begin position="6"/>
        <end position="319"/>
    </location>
</feature>
<dbReference type="InterPro" id="IPR050631">
    <property type="entry name" value="PheA/TfdB_FAD_monoxygenase"/>
</dbReference>
<keyword evidence="4" id="KW-1185">Reference proteome</keyword>
<dbReference type="InterPro" id="IPR036188">
    <property type="entry name" value="FAD/NAD-bd_sf"/>
</dbReference>
<dbReference type="Proteomes" id="UP000245938">
    <property type="component" value="Unassembled WGS sequence"/>
</dbReference>
<dbReference type="SUPFAM" id="SSF51905">
    <property type="entry name" value="FAD/NAD(P)-binding domain"/>
    <property type="match status" value="1"/>
</dbReference>
<dbReference type="AlphaFoldDB" id="A0A2U3AQ21"/>
<name>A0A2U3AQ21_9BACL</name>
<dbReference type="InterPro" id="IPR002938">
    <property type="entry name" value="FAD-bd"/>
</dbReference>
<dbReference type="RefSeq" id="WP_109304777.1">
    <property type="nucleotide sequence ID" value="NZ_BJUF01000002.1"/>
</dbReference>
<gene>
    <name evidence="3" type="ORF">DEX24_02255</name>
</gene>
<evidence type="ECO:0000259" key="2">
    <source>
        <dbReference type="Pfam" id="PF01494"/>
    </source>
</evidence>
<comment type="caution">
    <text evidence="3">The sequence shown here is derived from an EMBL/GenBank/DDBJ whole genome shotgun (WGS) entry which is preliminary data.</text>
</comment>
<dbReference type="OrthoDB" id="9806565at2"/>
<accession>A0A2U3AQ21</accession>
<proteinExistence type="predicted"/>
<keyword evidence="1" id="KW-0560">Oxidoreductase</keyword>
<sequence>MSSKQVDICVVGAGPGGALLSLLLARQHMSVLLLESHSDIAKAFRGEHLNEEGEAILRAHNLFEAVEEQGLLRMETLEYWHNGEIFKTILPDPTVGHLGIHVPQINLLTAILNEAQKYPNFTLMTSTKVKQLKQDDNGRYCGVKAINQGQELDITSLFVIGADGRFSTIRKEAQLDREVHNHGFDLLWAKIPAPKNWSPSIKMALVGGSQVSLFTQAKGFVQIGWNIEKGSYPTLRKQPFEPFIDLLAQAFPTLADSAKASITSWKDFVVLDVFSSSSKNWSKDGVILIGDAVHTMTPTGAFGLNSSMKDAEILAQLITSEKVSQLELMTCATERKKAVAKLQAIQIEKEQSFADQFVVLA</sequence>
<evidence type="ECO:0000313" key="3">
    <source>
        <dbReference type="EMBL" id="PWI26606.1"/>
    </source>
</evidence>
<reference evidence="3 4" key="1">
    <citation type="submission" date="2018-05" db="EMBL/GenBank/DDBJ databases">
        <title>Kurthia sibirica genome sequence.</title>
        <authorList>
            <person name="Maclea K.S."/>
            <person name="Goen A.E."/>
        </authorList>
    </citation>
    <scope>NUCLEOTIDE SEQUENCE [LARGE SCALE GENOMIC DNA]</scope>
    <source>
        <strain evidence="3 4">ATCC 49154</strain>
    </source>
</reference>
<dbReference type="GO" id="GO:0071949">
    <property type="term" value="F:FAD binding"/>
    <property type="evidence" value="ECO:0007669"/>
    <property type="project" value="InterPro"/>
</dbReference>
<dbReference type="EMBL" id="QFVR01000002">
    <property type="protein sequence ID" value="PWI26606.1"/>
    <property type="molecule type" value="Genomic_DNA"/>
</dbReference>
<evidence type="ECO:0000256" key="1">
    <source>
        <dbReference type="ARBA" id="ARBA00023002"/>
    </source>
</evidence>
<evidence type="ECO:0000313" key="4">
    <source>
        <dbReference type="Proteomes" id="UP000245938"/>
    </source>
</evidence>
<dbReference type="PANTHER" id="PTHR43476:SF5">
    <property type="entry name" value="FAD-DEPENDENT MONOOXYGENASE"/>
    <property type="match status" value="1"/>
</dbReference>
<protein>
    <submittedName>
        <fullName evidence="3">FAD-binding protein</fullName>
    </submittedName>
</protein>
<dbReference type="Gene3D" id="3.50.50.60">
    <property type="entry name" value="FAD/NAD(P)-binding domain"/>
    <property type="match status" value="1"/>
</dbReference>
<organism evidence="3 4">
    <name type="scientific">Kurthia sibirica</name>
    <dbReference type="NCBI Taxonomy" id="202750"/>
    <lineage>
        <taxon>Bacteria</taxon>
        <taxon>Bacillati</taxon>
        <taxon>Bacillota</taxon>
        <taxon>Bacilli</taxon>
        <taxon>Bacillales</taxon>
        <taxon>Caryophanaceae</taxon>
        <taxon>Kurthia</taxon>
    </lineage>
</organism>
<dbReference type="Pfam" id="PF01494">
    <property type="entry name" value="FAD_binding_3"/>
    <property type="match status" value="1"/>
</dbReference>